<feature type="compositionally biased region" description="Low complexity" evidence="1">
    <location>
        <begin position="752"/>
        <end position="792"/>
    </location>
</feature>
<accession>A0A383V6G5</accession>
<dbReference type="AlphaFoldDB" id="A0A383V6G5"/>
<evidence type="ECO:0000313" key="4">
    <source>
        <dbReference type="EMBL" id="SZX74681.1"/>
    </source>
</evidence>
<evidence type="ECO:0000256" key="1">
    <source>
        <dbReference type="SAM" id="MobiDB-lite"/>
    </source>
</evidence>
<feature type="region of interest" description="Disordered" evidence="1">
    <location>
        <begin position="17"/>
        <end position="38"/>
    </location>
</feature>
<proteinExistence type="predicted"/>
<dbReference type="Pfam" id="PF03235">
    <property type="entry name" value="GmrSD_N"/>
    <property type="match status" value="1"/>
</dbReference>
<organism evidence="3 5">
    <name type="scientific">Tetradesmus obliquus</name>
    <name type="common">Green alga</name>
    <name type="synonym">Acutodesmus obliquus</name>
    <dbReference type="NCBI Taxonomy" id="3088"/>
    <lineage>
        <taxon>Eukaryota</taxon>
        <taxon>Viridiplantae</taxon>
        <taxon>Chlorophyta</taxon>
        <taxon>core chlorophytes</taxon>
        <taxon>Chlorophyceae</taxon>
        <taxon>CS clade</taxon>
        <taxon>Sphaeropleales</taxon>
        <taxon>Scenedesmaceae</taxon>
        <taxon>Tetradesmus</taxon>
    </lineage>
</organism>
<evidence type="ECO:0000259" key="2">
    <source>
        <dbReference type="Pfam" id="PF03235"/>
    </source>
</evidence>
<evidence type="ECO:0000313" key="3">
    <source>
        <dbReference type="EMBL" id="SZX61197.1"/>
    </source>
</evidence>
<gene>
    <name evidence="4" type="ORF">BQ4739_LOCUS15000</name>
    <name evidence="3" type="ORF">BQ4739_LOCUS1715</name>
</gene>
<dbReference type="PANTHER" id="PTHR35149">
    <property type="entry name" value="SLL5132 PROTEIN"/>
    <property type="match status" value="1"/>
</dbReference>
<reference evidence="3 5" key="1">
    <citation type="submission" date="2016-10" db="EMBL/GenBank/DDBJ databases">
        <authorList>
            <person name="Cai Z."/>
        </authorList>
    </citation>
    <scope>NUCLEOTIDE SEQUENCE [LARGE SCALE GENOMIC DNA]</scope>
</reference>
<dbReference type="EMBL" id="FNXT01001219">
    <property type="protein sequence ID" value="SZX74681.1"/>
    <property type="molecule type" value="Genomic_DNA"/>
</dbReference>
<dbReference type="Proteomes" id="UP000256970">
    <property type="component" value="Unassembled WGS sequence"/>
</dbReference>
<feature type="compositionally biased region" description="Low complexity" evidence="1">
    <location>
        <begin position="21"/>
        <end position="35"/>
    </location>
</feature>
<feature type="region of interest" description="Disordered" evidence="1">
    <location>
        <begin position="732"/>
        <end position="794"/>
    </location>
</feature>
<dbReference type="InterPro" id="IPR004919">
    <property type="entry name" value="GmrSD_N"/>
</dbReference>
<name>A0A383V6G5_TETOB</name>
<sequence>MSRRPNKVLAFREWDSKRHASTTSNSSSTSNGTTSKAPRRDFLEARQISLYELFDGSQYQLDVPEYQRPYAWRAKQVQELLADLHAAYLSGQEYFLGNIVTTRQGSAAGEPYWIIDGQQRLTTLVMLLGYLRAWAAEQQDLGSLAERVERMLHIPADPLNPAAKARYRLLLRSSDQQFFVDNFITSYLPTRYSLSTQLDSPANSASNYHEAAATAAAGASAQQQQQQTAGAGDSAAAAVHAGSKQQQQQQQGGQGVPLSNETWWRLYGAGDVLACYLASAMQQGLNLQDFMHHVLRNCMVVLMIARDEGTSFKIFSTLNGRGVDLAVVDKLKPELLQALPAHQRQSFADRWSVLEAALGRPSFHALFDHYITVEQATAAAQDGSSSSSSNGTGSSSNGAGSSKQNSSWAHTSDQSASSSSSSSSGSIVPFIPVGSSLMHAHAIDSSNGSSNQHQQHEMQQMLPGMHGVVCAAGQQQRHDVLQQLTGRSDVEGVLSMVLEYGQQLLQIRANDWSALEAEGGTAPAIAAELSEACFFINLLADDAWQPWALTPAIAAELSEACFFINLLADDAWQPWALEFFYQSADDAKRAAFLRGAELLSLFCELKQDEGFKRERWLAVGAQLLQRPFYSDQVLSALALSPDEADEFVVLLGSRELAAAADERLLTHLLLRADSINRKALHWRRLKVERIVPTQPPKGSQWRRQKLLLPALSDDEAAAAASSSSTSTYHSLIYQRGKGSGGSGGSSRRSRSRTSSTSSSAASGSLAVSSGDEASASSNADSQGAAGSSSSSNVPPGMREVLYWHEMTRSHWVNRLGNLVLLQPSGQQSAATAHLSADLATKLQHYRACAADEHFPEFTGGLLSGRYSRDMFCPEECRQRHGDIITRLIDVFRLYPGGL</sequence>
<evidence type="ECO:0000313" key="5">
    <source>
        <dbReference type="Proteomes" id="UP000256970"/>
    </source>
</evidence>
<dbReference type="PANTHER" id="PTHR35149:SF2">
    <property type="entry name" value="DUF262 DOMAIN-CONTAINING PROTEIN"/>
    <property type="match status" value="1"/>
</dbReference>
<keyword evidence="5" id="KW-1185">Reference proteome</keyword>
<protein>
    <recommendedName>
        <fullName evidence="2">GmrSD restriction endonucleases N-terminal domain-containing protein</fullName>
    </recommendedName>
</protein>
<feature type="region of interest" description="Disordered" evidence="1">
    <location>
        <begin position="381"/>
        <end position="425"/>
    </location>
</feature>
<dbReference type="EMBL" id="FNXT01000131">
    <property type="protein sequence ID" value="SZX61197.1"/>
    <property type="molecule type" value="Genomic_DNA"/>
</dbReference>
<feature type="region of interest" description="Disordered" evidence="1">
    <location>
        <begin position="219"/>
        <end position="255"/>
    </location>
</feature>
<feature type="domain" description="GmrSD restriction endonucleases N-terminal" evidence="2">
    <location>
        <begin position="51"/>
        <end position="335"/>
    </location>
</feature>
<feature type="compositionally biased region" description="Low complexity" evidence="1">
    <location>
        <begin position="219"/>
        <end position="251"/>
    </location>
</feature>